<comment type="subcellular location">
    <subcellularLocation>
        <location evidence="1 12">Golgi apparatus membrane</location>
        <topology evidence="1 12">Single-pass type II membrane protein</topology>
    </subcellularLocation>
</comment>
<dbReference type="AlphaFoldDB" id="A0AAP0IYR3"/>
<dbReference type="PANTHER" id="PTHR10896:SF59">
    <property type="entry name" value="BETA-1,4-XYLOSYLTRANSFERASE IRX9"/>
    <property type="match status" value="1"/>
</dbReference>
<sequence length="366" mass="41280">MGSLDRSKKRVQIWKKAAFHFLVCFVMGFFTGFAPPGSSSIFSNRVALNQTITNGEFSPLSIEALHEGRTNESLSVSLEAETPVAVPSSSSSSIAEPRTLLVEEDVDQTPLVPLKQLIIVTGIRSRDLLQVEFLRRLGYTLKLVAPPLLWIVVEPHSDSNELSEMLRKTGVMYRHLVYKENFTDSVAEIDHQRNVALNHIEHHRLSSIVHFAGIYNFYDLEFFQSLREIEVFGTWPMAVVSANRKKVVVKGPVCTSSQVIGWHLKKMMRSSESRSIGSALHISSFAFNSSILWDPERWGRSSSTQETSQNSIKIVQDVVVEEEAKLKGLPNEDCSKIMVWNVRIPKQPINEHPSLLVNPSTNPNWR</sequence>
<dbReference type="Pfam" id="PF03360">
    <property type="entry name" value="Glyco_transf_43"/>
    <property type="match status" value="1"/>
</dbReference>
<keyword evidence="8 12" id="KW-0333">Golgi apparatus</keyword>
<gene>
    <name evidence="13" type="ORF">Sjap_013934</name>
</gene>
<dbReference type="GO" id="GO:0010417">
    <property type="term" value="P:glucuronoxylan biosynthetic process"/>
    <property type="evidence" value="ECO:0007669"/>
    <property type="project" value="TreeGrafter"/>
</dbReference>
<dbReference type="InterPro" id="IPR005027">
    <property type="entry name" value="Glyco_trans_43"/>
</dbReference>
<keyword evidence="10" id="KW-0325">Glycoprotein</keyword>
<dbReference type="Gene3D" id="3.90.550.10">
    <property type="entry name" value="Spore Coat Polysaccharide Biosynthesis Protein SpsA, Chain A"/>
    <property type="match status" value="1"/>
</dbReference>
<evidence type="ECO:0000313" key="13">
    <source>
        <dbReference type="EMBL" id="KAK9124332.1"/>
    </source>
</evidence>
<dbReference type="SUPFAM" id="SSF53448">
    <property type="entry name" value="Nucleotide-diphospho-sugar transferases"/>
    <property type="match status" value="1"/>
</dbReference>
<dbReference type="GO" id="GO:0071555">
    <property type="term" value="P:cell wall organization"/>
    <property type="evidence" value="ECO:0007669"/>
    <property type="project" value="UniProtKB-KW"/>
</dbReference>
<protein>
    <recommendedName>
        <fullName evidence="12">Glycosyltransferases</fullName>
        <ecNumber evidence="12">2.4.-.-</ecNumber>
    </recommendedName>
</protein>
<accession>A0AAP0IYR3</accession>
<keyword evidence="6 12" id="KW-0735">Signal-anchor</keyword>
<evidence type="ECO:0000256" key="8">
    <source>
        <dbReference type="ARBA" id="ARBA00023034"/>
    </source>
</evidence>
<dbReference type="EMBL" id="JBBNAE010000005">
    <property type="protein sequence ID" value="KAK9124332.1"/>
    <property type="molecule type" value="Genomic_DNA"/>
</dbReference>
<evidence type="ECO:0000313" key="14">
    <source>
        <dbReference type="Proteomes" id="UP001417504"/>
    </source>
</evidence>
<organism evidence="13 14">
    <name type="scientific">Stephania japonica</name>
    <dbReference type="NCBI Taxonomy" id="461633"/>
    <lineage>
        <taxon>Eukaryota</taxon>
        <taxon>Viridiplantae</taxon>
        <taxon>Streptophyta</taxon>
        <taxon>Embryophyta</taxon>
        <taxon>Tracheophyta</taxon>
        <taxon>Spermatophyta</taxon>
        <taxon>Magnoliopsida</taxon>
        <taxon>Ranunculales</taxon>
        <taxon>Menispermaceae</taxon>
        <taxon>Menispermoideae</taxon>
        <taxon>Cissampelideae</taxon>
        <taxon>Stephania</taxon>
    </lineage>
</organism>
<evidence type="ECO:0000256" key="7">
    <source>
        <dbReference type="ARBA" id="ARBA00022989"/>
    </source>
</evidence>
<keyword evidence="3" id="KW-0328">Glycosyltransferase</keyword>
<dbReference type="GO" id="GO:0009834">
    <property type="term" value="P:plant-type secondary cell wall biogenesis"/>
    <property type="evidence" value="ECO:0007669"/>
    <property type="project" value="TreeGrafter"/>
</dbReference>
<keyword evidence="7" id="KW-1133">Transmembrane helix</keyword>
<dbReference type="GO" id="GO:0042285">
    <property type="term" value="F:xylosyltransferase activity"/>
    <property type="evidence" value="ECO:0007669"/>
    <property type="project" value="TreeGrafter"/>
</dbReference>
<keyword evidence="11 12" id="KW-0961">Cell wall biogenesis/degradation</keyword>
<dbReference type="PANTHER" id="PTHR10896">
    <property type="entry name" value="GALACTOSYLGALACTOSYLXYLOSYLPROTEIN 3-BETA-GLUCURONOSYLTRANSFERASE BETA-1,3-GLUCURONYLTRANSFERASE"/>
    <property type="match status" value="1"/>
</dbReference>
<keyword evidence="9" id="KW-0472">Membrane</keyword>
<evidence type="ECO:0000256" key="5">
    <source>
        <dbReference type="ARBA" id="ARBA00022692"/>
    </source>
</evidence>
<proteinExistence type="inferred from homology"/>
<evidence type="ECO:0000256" key="12">
    <source>
        <dbReference type="RuleBase" id="RU363127"/>
    </source>
</evidence>
<evidence type="ECO:0000256" key="4">
    <source>
        <dbReference type="ARBA" id="ARBA00022679"/>
    </source>
</evidence>
<dbReference type="Proteomes" id="UP001417504">
    <property type="component" value="Unassembled WGS sequence"/>
</dbReference>
<dbReference type="GO" id="GO:0000139">
    <property type="term" value="C:Golgi membrane"/>
    <property type="evidence" value="ECO:0007669"/>
    <property type="project" value="UniProtKB-SubCell"/>
</dbReference>
<evidence type="ECO:0000256" key="3">
    <source>
        <dbReference type="ARBA" id="ARBA00022676"/>
    </source>
</evidence>
<dbReference type="InterPro" id="IPR029044">
    <property type="entry name" value="Nucleotide-diphossugar_trans"/>
</dbReference>
<comment type="similarity">
    <text evidence="2 12">Belongs to the glycosyltransferase 43 family.</text>
</comment>
<dbReference type="FunFam" id="3.90.550.10:FF:000084">
    <property type="entry name" value="Glycosyltransferases"/>
    <property type="match status" value="1"/>
</dbReference>
<keyword evidence="4 12" id="KW-0808">Transferase</keyword>
<comment type="caution">
    <text evidence="13">The sequence shown here is derived from an EMBL/GenBank/DDBJ whole genome shotgun (WGS) entry which is preliminary data.</text>
</comment>
<evidence type="ECO:0000256" key="6">
    <source>
        <dbReference type="ARBA" id="ARBA00022968"/>
    </source>
</evidence>
<evidence type="ECO:0000256" key="9">
    <source>
        <dbReference type="ARBA" id="ARBA00023136"/>
    </source>
</evidence>
<evidence type="ECO:0000256" key="11">
    <source>
        <dbReference type="ARBA" id="ARBA00023316"/>
    </source>
</evidence>
<dbReference type="EC" id="2.4.-.-" evidence="12"/>
<dbReference type="GO" id="GO:0015018">
    <property type="term" value="F:galactosylgalactosylxylosylprotein 3-beta-glucuronosyltransferase activity"/>
    <property type="evidence" value="ECO:0007669"/>
    <property type="project" value="InterPro"/>
</dbReference>
<evidence type="ECO:0000256" key="2">
    <source>
        <dbReference type="ARBA" id="ARBA00007706"/>
    </source>
</evidence>
<keyword evidence="14" id="KW-1185">Reference proteome</keyword>
<keyword evidence="5" id="KW-0812">Transmembrane</keyword>
<reference evidence="13 14" key="1">
    <citation type="submission" date="2024-01" db="EMBL/GenBank/DDBJ databases">
        <title>Genome assemblies of Stephania.</title>
        <authorList>
            <person name="Yang L."/>
        </authorList>
    </citation>
    <scope>NUCLEOTIDE SEQUENCE [LARGE SCALE GENOMIC DNA]</scope>
    <source>
        <strain evidence="13">QJT</strain>
        <tissue evidence="13">Leaf</tissue>
    </source>
</reference>
<evidence type="ECO:0000256" key="1">
    <source>
        <dbReference type="ARBA" id="ARBA00004323"/>
    </source>
</evidence>
<evidence type="ECO:0000256" key="10">
    <source>
        <dbReference type="ARBA" id="ARBA00023180"/>
    </source>
</evidence>
<name>A0AAP0IYR3_9MAGN</name>
<comment type="function">
    <text evidence="12">Involved in the synthesis of glucuronoxylan hemicellulose in secondary cell walls.</text>
</comment>